<dbReference type="EMBL" id="SOQW01000001">
    <property type="protein sequence ID" value="TDX94782.1"/>
    <property type="molecule type" value="Genomic_DNA"/>
</dbReference>
<evidence type="ECO:0000259" key="1">
    <source>
        <dbReference type="Pfam" id="PF13372"/>
    </source>
</evidence>
<dbReference type="EMBL" id="RJTX01000001">
    <property type="protein sequence ID" value="ROI00259.1"/>
    <property type="molecule type" value="Genomic_DNA"/>
</dbReference>
<name>A0A3N0W822_9FLAO</name>
<proteinExistence type="predicted"/>
<dbReference type="Proteomes" id="UP000269375">
    <property type="component" value="Unassembled WGS sequence"/>
</dbReference>
<sequence length="462" mass="52985">MLRSAYSLSVLKGIVFLLFLCSGNISAQSFKLLRYDENYEYLKDSADNFYHKIKFLPLNDKENIYLSFGGEARYEYVDFNNEDWGRLNIGRNNFFLQRYDVHADLHLGKNIRIFSQIRSALQNGRKNGSRGIDEDQLSIQNLFIDANLINREDHKFTARLGRQELDYGSGRLISVREGPNVRLSFTGAKLMYSGKNISVDAFAMMADSINTGVFDNTMSKQLNLWGVYSKRIFPKAGNLDLYYIGIRRDESVFEAGTAKEKRHTIGGRFWKYGGGFIYNLEAAYQFGSFGDENIRAWTGSVDVGYLFENVKFKPSINLRNDYISGDKGKDDRKLQTFNPLYPKGGYFGFSPQVGPVNLIDIHPYITLDLTSRLKMQMDAVFNWRYSLQDGVYRPSGALNRPGSSSDKRYIGTAYLTNFTYSFNRYISLVSGIQYFRKGAFIEDIIPNAKNGVFYNIRLGFKF</sequence>
<reference evidence="2 4" key="1">
    <citation type="submission" date="2018-11" db="EMBL/GenBank/DDBJ databases">
        <title>Proposal to divide the Flavobacteriaceae and reorganize its genera based on Amino Acid Identity values calculated from whole genome sequences.</title>
        <authorList>
            <person name="Nicholson A.C."/>
            <person name="Gulvik C.A."/>
            <person name="Whitney A.M."/>
            <person name="Humrighouse B.W."/>
            <person name="Bell M."/>
            <person name="Holmes B."/>
            <person name="Steigerwalt A."/>
            <person name="Villarma A."/>
            <person name="Sheth M."/>
            <person name="Batra D."/>
            <person name="Pryor J."/>
            <person name="Bernardet J.-F."/>
            <person name="Hugo C."/>
            <person name="Kampfer P."/>
            <person name="Newman J."/>
            <person name="Mcquiston J.R."/>
        </authorList>
    </citation>
    <scope>NUCLEOTIDE SEQUENCE [LARGE SCALE GENOMIC DNA]</scope>
    <source>
        <strain evidence="2 4">DSM 15235</strain>
    </source>
</reference>
<dbReference type="InterPro" id="IPR025388">
    <property type="entry name" value="Alginate_export_dom"/>
</dbReference>
<gene>
    <name evidence="3" type="ORF">BCF50_0552</name>
    <name evidence="2" type="ORF">EGI05_05075</name>
</gene>
<dbReference type="OrthoDB" id="311329at2"/>
<evidence type="ECO:0000313" key="2">
    <source>
        <dbReference type="EMBL" id="ROI00259.1"/>
    </source>
</evidence>
<keyword evidence="5" id="KW-1185">Reference proteome</keyword>
<accession>A0A3N0W822</accession>
<dbReference type="Proteomes" id="UP000295709">
    <property type="component" value="Unassembled WGS sequence"/>
</dbReference>
<protein>
    <submittedName>
        <fullName evidence="3">Alginate export protein</fullName>
    </submittedName>
</protein>
<organism evidence="2 4">
    <name type="scientific">Chryseobacterium daecheongense</name>
    <dbReference type="NCBI Taxonomy" id="192389"/>
    <lineage>
        <taxon>Bacteria</taxon>
        <taxon>Pseudomonadati</taxon>
        <taxon>Bacteroidota</taxon>
        <taxon>Flavobacteriia</taxon>
        <taxon>Flavobacteriales</taxon>
        <taxon>Weeksellaceae</taxon>
        <taxon>Chryseobacterium group</taxon>
        <taxon>Chryseobacterium</taxon>
    </lineage>
</organism>
<evidence type="ECO:0000313" key="5">
    <source>
        <dbReference type="Proteomes" id="UP000295709"/>
    </source>
</evidence>
<comment type="caution">
    <text evidence="2">The sequence shown here is derived from an EMBL/GenBank/DDBJ whole genome shotgun (WGS) entry which is preliminary data.</text>
</comment>
<dbReference type="Pfam" id="PF13372">
    <property type="entry name" value="Alginate_exp"/>
    <property type="match status" value="1"/>
</dbReference>
<evidence type="ECO:0000313" key="4">
    <source>
        <dbReference type="Proteomes" id="UP000269375"/>
    </source>
</evidence>
<dbReference type="AlphaFoldDB" id="A0A3N0W822"/>
<feature type="domain" description="Alginate export" evidence="1">
    <location>
        <begin position="65"/>
        <end position="453"/>
    </location>
</feature>
<reference evidence="3 5" key="2">
    <citation type="submission" date="2019-03" db="EMBL/GenBank/DDBJ databases">
        <title>Genomic Encyclopedia of Archaeal and Bacterial Type Strains, Phase II (KMG-II): from individual species to whole genera.</title>
        <authorList>
            <person name="Goeker M."/>
        </authorList>
    </citation>
    <scope>NUCLEOTIDE SEQUENCE [LARGE SCALE GENOMIC DNA]</scope>
    <source>
        <strain evidence="3 5">DSM 15235</strain>
    </source>
</reference>
<evidence type="ECO:0000313" key="3">
    <source>
        <dbReference type="EMBL" id="TDX94782.1"/>
    </source>
</evidence>